<evidence type="ECO:0000256" key="6">
    <source>
        <dbReference type="ARBA" id="ARBA00022763"/>
    </source>
</evidence>
<dbReference type="InterPro" id="IPR006086">
    <property type="entry name" value="XPG-I_dom"/>
</dbReference>
<dbReference type="PRINTS" id="PR00853">
    <property type="entry name" value="XPGRADSUPER"/>
</dbReference>
<feature type="domain" description="XPG-I" evidence="14">
    <location>
        <begin position="132"/>
        <end position="203"/>
    </location>
</feature>
<dbReference type="FunFam" id="3.40.50.1010:FF:000002">
    <property type="entry name" value="Exonuclease 1, putative"/>
    <property type="match status" value="1"/>
</dbReference>
<dbReference type="InterPro" id="IPR006084">
    <property type="entry name" value="XPG/Rad2"/>
</dbReference>
<dbReference type="Gene3D" id="3.40.50.1010">
    <property type="entry name" value="5'-nuclease"/>
    <property type="match status" value="1"/>
</dbReference>
<evidence type="ECO:0000256" key="2">
    <source>
        <dbReference type="ARBA" id="ARBA00004123"/>
    </source>
</evidence>
<dbReference type="PANTHER" id="PTHR11081">
    <property type="entry name" value="FLAP ENDONUCLEASE FAMILY MEMBER"/>
    <property type="match status" value="1"/>
</dbReference>
<evidence type="ECO:0000256" key="4">
    <source>
        <dbReference type="ARBA" id="ARBA00022722"/>
    </source>
</evidence>
<evidence type="ECO:0000313" key="16">
    <source>
        <dbReference type="EMBL" id="GBB97914.1"/>
    </source>
</evidence>
<comment type="similarity">
    <text evidence="3">Belongs to the XPG/RAD2 endonuclease family. EXO1 subfamily.</text>
</comment>
<dbReference type="Pfam" id="PF00752">
    <property type="entry name" value="XPG_N"/>
    <property type="match status" value="1"/>
</dbReference>
<evidence type="ECO:0000256" key="5">
    <source>
        <dbReference type="ARBA" id="ARBA00022723"/>
    </source>
</evidence>
<dbReference type="GO" id="GO:0003677">
    <property type="term" value="F:DNA binding"/>
    <property type="evidence" value="ECO:0007669"/>
    <property type="project" value="UniProtKB-KW"/>
</dbReference>
<keyword evidence="10" id="KW-0267">Excision nuclease</keyword>
<dbReference type="InterPro" id="IPR044752">
    <property type="entry name" value="PIN-like_EXO1"/>
</dbReference>
<evidence type="ECO:0000256" key="13">
    <source>
        <dbReference type="ARBA" id="ARBA00023242"/>
    </source>
</evidence>
<evidence type="ECO:0000256" key="11">
    <source>
        <dbReference type="ARBA" id="ARBA00023125"/>
    </source>
</evidence>
<proteinExistence type="inferred from homology"/>
<sequence length="456" mass="52366">MGINRLLQKLKSIQTKISISKYAGCTVGVDAYCWLHKGIHGEITWKKPYVEYCIKRVRMLKEFNVRPLIVFDGGYLPAKNRIELIREQKRQEYSRIGRELFKKGRIRESFPFLKRGVDVTPEIAHKFIEVLRAENVAYVVAPYEADAQLAYLEKKKHIAAIITEDSDLLVFGCRTVIYKLEPNGNGIEICRDKFGDVEEINMLGWTDKKFRHMSMLAGCDYLPSIPGIGIKSAHKYIRKYKTADKVIQSLKGNNKVKVPPDYENDFKKAELVFLYQRVFDIETKRLVTLNPVSEDLDISLDTDYIGSNMDENIAMSIAIGEINPITMKPIIQAKENVNSLPPYSEIDFLSTNDPFTCNPFDLAEITMNRENISLIENDSLKTSGQSSISPANKRQKIFTNLTDKSQQPVIKCNPAINLDEMKQTDYHNNAELTECERLVTKGWANKYSRKRKWNNK</sequence>
<keyword evidence="18" id="KW-1185">Reference proteome</keyword>
<dbReference type="GO" id="GO:0046872">
    <property type="term" value="F:metal ion binding"/>
    <property type="evidence" value="ECO:0007669"/>
    <property type="project" value="UniProtKB-KW"/>
</dbReference>
<keyword evidence="4" id="KW-0540">Nuclease</keyword>
<keyword evidence="8" id="KW-0269">Exonuclease</keyword>
<dbReference type="STRING" id="94130.A0A2Z6RIM3"/>
<keyword evidence="7" id="KW-0378">Hydrolase</keyword>
<dbReference type="GO" id="GO:0035312">
    <property type="term" value="F:5'-3' DNA exonuclease activity"/>
    <property type="evidence" value="ECO:0007669"/>
    <property type="project" value="InterPro"/>
</dbReference>
<dbReference type="CDD" id="cd09857">
    <property type="entry name" value="PIN_EXO1"/>
    <property type="match status" value="1"/>
</dbReference>
<dbReference type="FunFam" id="1.10.150.20:FF:000011">
    <property type="entry name" value="exonuclease 1"/>
    <property type="match status" value="1"/>
</dbReference>
<dbReference type="CDD" id="cd09908">
    <property type="entry name" value="H3TH_EXO1"/>
    <property type="match status" value="1"/>
</dbReference>
<dbReference type="InterPro" id="IPR029060">
    <property type="entry name" value="PIN-like_dom_sf"/>
</dbReference>
<evidence type="ECO:0000313" key="17">
    <source>
        <dbReference type="EMBL" id="GES76736.1"/>
    </source>
</evidence>
<dbReference type="SUPFAM" id="SSF88723">
    <property type="entry name" value="PIN domain-like"/>
    <property type="match status" value="1"/>
</dbReference>
<dbReference type="Proteomes" id="UP000247702">
    <property type="component" value="Unassembled WGS sequence"/>
</dbReference>
<evidence type="ECO:0000256" key="12">
    <source>
        <dbReference type="ARBA" id="ARBA00023204"/>
    </source>
</evidence>
<keyword evidence="11" id="KW-0238">DNA-binding</keyword>
<dbReference type="InterPro" id="IPR006085">
    <property type="entry name" value="XPG_DNA_repair_N"/>
</dbReference>
<comment type="cofactor">
    <cofactor evidence="1">
        <name>Mg(2+)</name>
        <dbReference type="ChEBI" id="CHEBI:18420"/>
    </cofactor>
</comment>
<evidence type="ECO:0000256" key="8">
    <source>
        <dbReference type="ARBA" id="ARBA00022839"/>
    </source>
</evidence>
<dbReference type="PANTHER" id="PTHR11081:SF65">
    <property type="entry name" value="DNA DAMAGE-INDUCIBLE PROTEIN DIN7-RELATED"/>
    <property type="match status" value="1"/>
</dbReference>
<dbReference type="SUPFAM" id="SSF47807">
    <property type="entry name" value="5' to 3' exonuclease, C-terminal subdomain"/>
    <property type="match status" value="1"/>
</dbReference>
<evidence type="ECO:0000313" key="18">
    <source>
        <dbReference type="Proteomes" id="UP000247702"/>
    </source>
</evidence>
<keyword evidence="6" id="KW-0227">DNA damage</keyword>
<accession>A0A2Z6RIM3</accession>
<dbReference type="Proteomes" id="UP000615446">
    <property type="component" value="Unassembled WGS sequence"/>
</dbReference>
<evidence type="ECO:0000256" key="1">
    <source>
        <dbReference type="ARBA" id="ARBA00001946"/>
    </source>
</evidence>
<keyword evidence="5" id="KW-0479">Metal-binding</keyword>
<dbReference type="SMART" id="SM00485">
    <property type="entry name" value="XPGN"/>
    <property type="match status" value="1"/>
</dbReference>
<comment type="subcellular location">
    <subcellularLocation>
        <location evidence="2">Nucleus</location>
    </subcellularLocation>
</comment>
<organism evidence="16 18">
    <name type="scientific">Rhizophagus clarus</name>
    <dbReference type="NCBI Taxonomy" id="94130"/>
    <lineage>
        <taxon>Eukaryota</taxon>
        <taxon>Fungi</taxon>
        <taxon>Fungi incertae sedis</taxon>
        <taxon>Mucoromycota</taxon>
        <taxon>Glomeromycotina</taxon>
        <taxon>Glomeromycetes</taxon>
        <taxon>Glomerales</taxon>
        <taxon>Glomeraceae</taxon>
        <taxon>Rhizophagus</taxon>
    </lineage>
</organism>
<dbReference type="Gene3D" id="1.10.150.20">
    <property type="entry name" value="5' to 3' exonuclease, C-terminal subdomain"/>
    <property type="match status" value="1"/>
</dbReference>
<dbReference type="GO" id="GO:0005634">
    <property type="term" value="C:nucleus"/>
    <property type="evidence" value="ECO:0007669"/>
    <property type="project" value="UniProtKB-SubCell"/>
</dbReference>
<dbReference type="GO" id="GO:0006281">
    <property type="term" value="P:DNA repair"/>
    <property type="evidence" value="ECO:0007669"/>
    <property type="project" value="UniProtKB-KW"/>
</dbReference>
<dbReference type="GO" id="GO:0017108">
    <property type="term" value="F:5'-flap endonuclease activity"/>
    <property type="evidence" value="ECO:0007669"/>
    <property type="project" value="TreeGrafter"/>
</dbReference>
<evidence type="ECO:0000256" key="10">
    <source>
        <dbReference type="ARBA" id="ARBA00022881"/>
    </source>
</evidence>
<dbReference type="SMART" id="SM00279">
    <property type="entry name" value="HhH2"/>
    <property type="match status" value="1"/>
</dbReference>
<keyword evidence="13" id="KW-0539">Nucleus</keyword>
<dbReference type="InterPro" id="IPR037315">
    <property type="entry name" value="EXO1_H3TH"/>
</dbReference>
<evidence type="ECO:0000256" key="7">
    <source>
        <dbReference type="ARBA" id="ARBA00022801"/>
    </source>
</evidence>
<protein>
    <submittedName>
        <fullName evidence="17">PIN domain-like protein</fullName>
    </submittedName>
</protein>
<dbReference type="PROSITE" id="PS00841">
    <property type="entry name" value="XPG_1"/>
    <property type="match status" value="1"/>
</dbReference>
<evidence type="ECO:0000256" key="9">
    <source>
        <dbReference type="ARBA" id="ARBA00022842"/>
    </source>
</evidence>
<gene>
    <name evidence="17" type="ORF">RCL2_000412500</name>
    <name evidence="16" type="ORF">RclHR1_00310042</name>
</gene>
<feature type="domain" description="XPG N-terminal" evidence="15">
    <location>
        <begin position="1"/>
        <end position="93"/>
    </location>
</feature>
<dbReference type="SMART" id="SM00484">
    <property type="entry name" value="XPGI"/>
    <property type="match status" value="1"/>
</dbReference>
<dbReference type="InterPro" id="IPR036279">
    <property type="entry name" value="5-3_exonuclease_C_sf"/>
</dbReference>
<keyword evidence="12" id="KW-0234">DNA repair</keyword>
<dbReference type="InterPro" id="IPR019974">
    <property type="entry name" value="XPG_CS"/>
</dbReference>
<reference evidence="16 18" key="1">
    <citation type="submission" date="2017-11" db="EMBL/GenBank/DDBJ databases">
        <title>The genome of Rhizophagus clarus HR1 reveals common genetic basis of auxotrophy among arbuscular mycorrhizal fungi.</title>
        <authorList>
            <person name="Kobayashi Y."/>
        </authorList>
    </citation>
    <scope>NUCLEOTIDE SEQUENCE [LARGE SCALE GENOMIC DNA]</scope>
    <source>
        <strain evidence="16 18">HR1</strain>
    </source>
</reference>
<reference evidence="17" key="2">
    <citation type="submission" date="2019-10" db="EMBL/GenBank/DDBJ databases">
        <title>Conservation and host-specific expression of non-tandemly repeated heterogenous ribosome RNA gene in arbuscular mycorrhizal fungi.</title>
        <authorList>
            <person name="Maeda T."/>
            <person name="Kobayashi Y."/>
            <person name="Nakagawa T."/>
            <person name="Ezawa T."/>
            <person name="Yamaguchi K."/>
            <person name="Bino T."/>
            <person name="Nishimoto Y."/>
            <person name="Shigenobu S."/>
            <person name="Kawaguchi M."/>
        </authorList>
    </citation>
    <scope>NUCLEOTIDE SEQUENCE</scope>
    <source>
        <strain evidence="17">HR1</strain>
    </source>
</reference>
<name>A0A2Z6RIM3_9GLOM</name>
<comment type="caution">
    <text evidence="16">The sequence shown here is derived from an EMBL/GenBank/DDBJ whole genome shotgun (WGS) entry which is preliminary data.</text>
</comment>
<evidence type="ECO:0000259" key="15">
    <source>
        <dbReference type="SMART" id="SM00485"/>
    </source>
</evidence>
<keyword evidence="9" id="KW-0460">Magnesium</keyword>
<dbReference type="AlphaFoldDB" id="A0A2Z6RIM3"/>
<dbReference type="EMBL" id="BLAL01000025">
    <property type="protein sequence ID" value="GES76736.1"/>
    <property type="molecule type" value="Genomic_DNA"/>
</dbReference>
<dbReference type="Pfam" id="PF00867">
    <property type="entry name" value="XPG_I"/>
    <property type="match status" value="1"/>
</dbReference>
<evidence type="ECO:0000259" key="14">
    <source>
        <dbReference type="SMART" id="SM00484"/>
    </source>
</evidence>
<dbReference type="OrthoDB" id="26491at2759"/>
<evidence type="ECO:0000256" key="3">
    <source>
        <dbReference type="ARBA" id="ARBA00010563"/>
    </source>
</evidence>
<dbReference type="InterPro" id="IPR008918">
    <property type="entry name" value="HhH2"/>
</dbReference>
<dbReference type="EMBL" id="BEXD01002335">
    <property type="protein sequence ID" value="GBB97914.1"/>
    <property type="molecule type" value="Genomic_DNA"/>
</dbReference>